<organism evidence="1 2">
    <name type="scientific">Mucilaginibacter ginsenosidivorans</name>
    <dbReference type="NCBI Taxonomy" id="398053"/>
    <lineage>
        <taxon>Bacteria</taxon>
        <taxon>Pseudomonadati</taxon>
        <taxon>Bacteroidota</taxon>
        <taxon>Sphingobacteriia</taxon>
        <taxon>Sphingobacteriales</taxon>
        <taxon>Sphingobacteriaceae</taxon>
        <taxon>Mucilaginibacter</taxon>
    </lineage>
</organism>
<protein>
    <submittedName>
        <fullName evidence="1">Uncharacterized protein</fullName>
    </submittedName>
</protein>
<dbReference type="Proteomes" id="UP000321479">
    <property type="component" value="Chromosome"/>
</dbReference>
<accession>A0A5B8UQS4</accession>
<dbReference type="OrthoDB" id="799583at2"/>
<gene>
    <name evidence="1" type="ORF">FRZ54_01140</name>
</gene>
<dbReference type="KEGG" id="mgin:FRZ54_01140"/>
<dbReference type="EMBL" id="CP042436">
    <property type="protein sequence ID" value="QEC61242.1"/>
    <property type="molecule type" value="Genomic_DNA"/>
</dbReference>
<name>A0A5B8UQS4_9SPHI</name>
<evidence type="ECO:0000313" key="1">
    <source>
        <dbReference type="EMBL" id="QEC61242.1"/>
    </source>
</evidence>
<reference evidence="1 2" key="1">
    <citation type="journal article" date="2017" name="Curr. Microbiol.">
        <title>Mucilaginibacter ginsenosidivorans sp. nov., Isolated from Soil of Ginseng Field.</title>
        <authorList>
            <person name="Kim M.M."/>
            <person name="Siddiqi M.Z."/>
            <person name="Im W.T."/>
        </authorList>
    </citation>
    <scope>NUCLEOTIDE SEQUENCE [LARGE SCALE GENOMIC DNA]</scope>
    <source>
        <strain evidence="1 2">Gsoil 3017</strain>
    </source>
</reference>
<proteinExistence type="predicted"/>
<sequence>MQLSKEKLEHFVNNMPEKIDVVELIDKVLLMAKIEQANQEGASQFVPHGELENEIDLWG</sequence>
<evidence type="ECO:0000313" key="2">
    <source>
        <dbReference type="Proteomes" id="UP000321479"/>
    </source>
</evidence>
<dbReference type="AlphaFoldDB" id="A0A5B8UQS4"/>
<dbReference type="RefSeq" id="WP_147029821.1">
    <property type="nucleotide sequence ID" value="NZ_CP042436.1"/>
</dbReference>
<keyword evidence="2" id="KW-1185">Reference proteome</keyword>